<feature type="transmembrane region" description="Helical" evidence="8">
    <location>
        <begin position="118"/>
        <end position="143"/>
    </location>
</feature>
<keyword evidence="7 8" id="KW-0472">Membrane</keyword>
<dbReference type="PANTHER" id="PTHR31611">
    <property type="entry name" value="HIGH-AFFINITY NICKEL TRANSPORT PROTEIN NIC1"/>
    <property type="match status" value="1"/>
</dbReference>
<feature type="transmembrane region" description="Helical" evidence="8">
    <location>
        <begin position="149"/>
        <end position="170"/>
    </location>
</feature>
<keyword evidence="10" id="KW-1185">Reference proteome</keyword>
<feature type="transmembrane region" description="Helical" evidence="8">
    <location>
        <begin position="39"/>
        <end position="62"/>
    </location>
</feature>
<evidence type="ECO:0000256" key="7">
    <source>
        <dbReference type="ARBA" id="ARBA00023136"/>
    </source>
</evidence>
<feature type="transmembrane region" description="Helical" evidence="8">
    <location>
        <begin position="195"/>
        <end position="212"/>
    </location>
</feature>
<evidence type="ECO:0000256" key="6">
    <source>
        <dbReference type="ARBA" id="ARBA00022989"/>
    </source>
</evidence>
<proteinExistence type="inferred from homology"/>
<dbReference type="Pfam" id="PF03824">
    <property type="entry name" value="NicO"/>
    <property type="match status" value="1"/>
</dbReference>
<organism evidence="9 10">
    <name type="scientific">Actimicrobium antarcticum</name>
    <dbReference type="NCBI Taxonomy" id="1051899"/>
    <lineage>
        <taxon>Bacteria</taxon>
        <taxon>Pseudomonadati</taxon>
        <taxon>Pseudomonadota</taxon>
        <taxon>Betaproteobacteria</taxon>
        <taxon>Burkholderiales</taxon>
        <taxon>Oxalobacteraceae</taxon>
        <taxon>Actimicrobium</taxon>
    </lineage>
</organism>
<feature type="transmembrane region" description="Helical" evidence="8">
    <location>
        <begin position="74"/>
        <end position="92"/>
    </location>
</feature>
<evidence type="ECO:0000256" key="1">
    <source>
        <dbReference type="ARBA" id="ARBA00004127"/>
    </source>
</evidence>
<dbReference type="Proteomes" id="UP001501353">
    <property type="component" value="Unassembled WGS sequence"/>
</dbReference>
<dbReference type="InterPro" id="IPR004688">
    <property type="entry name" value="Ni/Co_transpt"/>
</dbReference>
<evidence type="ECO:0000256" key="3">
    <source>
        <dbReference type="ARBA" id="ARBA00022448"/>
    </source>
</evidence>
<dbReference type="PANTHER" id="PTHR31611:SF0">
    <property type="entry name" value="HIGH-AFFINITY NICKEL TRANSPORT PROTEIN NIC1"/>
    <property type="match status" value="1"/>
</dbReference>
<feature type="transmembrane region" description="Helical" evidence="8">
    <location>
        <begin position="224"/>
        <end position="244"/>
    </location>
</feature>
<comment type="caution">
    <text evidence="9">The sequence shown here is derived from an EMBL/GenBank/DDBJ whole genome shotgun (WGS) entry which is preliminary data.</text>
</comment>
<dbReference type="EMBL" id="BAAAZE010000014">
    <property type="protein sequence ID" value="GAA4033237.1"/>
    <property type="molecule type" value="Genomic_DNA"/>
</dbReference>
<keyword evidence="3 8" id="KW-0813">Transport</keyword>
<protein>
    <recommendedName>
        <fullName evidence="8">Nickel/cobalt efflux system</fullName>
    </recommendedName>
</protein>
<comment type="subcellular location">
    <subcellularLocation>
        <location evidence="8">Cell membrane</location>
        <topology evidence="8">Multi-pass membrane protein</topology>
    </subcellularLocation>
    <subcellularLocation>
        <location evidence="1">Endomembrane system</location>
        <topology evidence="1">Multi-pass membrane protein</topology>
    </subcellularLocation>
</comment>
<evidence type="ECO:0000256" key="4">
    <source>
        <dbReference type="ARBA" id="ARBA00022596"/>
    </source>
</evidence>
<name>A0ABP7TYM9_9BURK</name>
<reference evidence="10" key="1">
    <citation type="journal article" date="2019" name="Int. J. Syst. Evol. Microbiol.">
        <title>The Global Catalogue of Microorganisms (GCM) 10K type strain sequencing project: providing services to taxonomists for standard genome sequencing and annotation.</title>
        <authorList>
            <consortium name="The Broad Institute Genomics Platform"/>
            <consortium name="The Broad Institute Genome Sequencing Center for Infectious Disease"/>
            <person name="Wu L."/>
            <person name="Ma J."/>
        </authorList>
    </citation>
    <scope>NUCLEOTIDE SEQUENCE [LARGE SCALE GENOMIC DNA]</scope>
    <source>
        <strain evidence="10">JCM 16673</strain>
    </source>
</reference>
<comment type="similarity">
    <text evidence="2 8">Belongs to the NiCoT transporter (TC 2.A.52) family.</text>
</comment>
<keyword evidence="4" id="KW-0533">Nickel</keyword>
<keyword evidence="5 8" id="KW-0812">Transmembrane</keyword>
<evidence type="ECO:0000256" key="5">
    <source>
        <dbReference type="ARBA" id="ARBA00022692"/>
    </source>
</evidence>
<accession>A0ABP7TYM9</accession>
<evidence type="ECO:0000313" key="10">
    <source>
        <dbReference type="Proteomes" id="UP001501353"/>
    </source>
</evidence>
<gene>
    <name evidence="9" type="ORF">GCM10022212_35460</name>
</gene>
<keyword evidence="6 8" id="KW-1133">Transmembrane helix</keyword>
<dbReference type="InterPro" id="IPR011541">
    <property type="entry name" value="Ni/Co_transpt_high_affinity"/>
</dbReference>
<evidence type="ECO:0000256" key="8">
    <source>
        <dbReference type="RuleBase" id="RU362101"/>
    </source>
</evidence>
<evidence type="ECO:0000313" key="9">
    <source>
        <dbReference type="EMBL" id="GAA4033237.1"/>
    </source>
</evidence>
<sequence>MFVLGLRHGFDPDHIAMIDSMTYRSVQVRPDMARWTGTLFALGHGLTVTLIAVVLGTLAGNVPIPAAIRGLLDWLPVALLILVGTCNLRALLSRNDYRVAGWKTRFVPQRLRERSHPLAIFAVGVVFALVFDTATQAAAWGYAATAHSGVAMALLVGLAFTSGMVITDTLDSRLMVRLLRQVARADEALAYRRKVGWIVVTLSYGIASYGIATHFFPGIELGDMTLTVTGFVLFFGLLMAYLWLIRRPGSSRFPLQE</sequence>
<evidence type="ECO:0000256" key="2">
    <source>
        <dbReference type="ARBA" id="ARBA00010892"/>
    </source>
</evidence>